<feature type="domain" description="RRM" evidence="2">
    <location>
        <begin position="215"/>
        <end position="259"/>
    </location>
</feature>
<dbReference type="InterPro" id="IPR012677">
    <property type="entry name" value="Nucleotide-bd_a/b_plait_sf"/>
</dbReference>
<dbReference type="GO" id="GO:0003723">
    <property type="term" value="F:RNA binding"/>
    <property type="evidence" value="ECO:0007669"/>
    <property type="project" value="InterPro"/>
</dbReference>
<dbReference type="AlphaFoldDB" id="A0A1I7YQ78"/>
<feature type="compositionally biased region" description="Basic and acidic residues" evidence="1">
    <location>
        <begin position="141"/>
        <end position="186"/>
    </location>
</feature>
<dbReference type="Gene3D" id="1.10.287.1490">
    <property type="match status" value="1"/>
</dbReference>
<keyword evidence="3" id="KW-1185">Reference proteome</keyword>
<dbReference type="Pfam" id="PF00076">
    <property type="entry name" value="RRM_1"/>
    <property type="match status" value="1"/>
</dbReference>
<evidence type="ECO:0000256" key="1">
    <source>
        <dbReference type="SAM" id="MobiDB-lite"/>
    </source>
</evidence>
<evidence type="ECO:0000259" key="2">
    <source>
        <dbReference type="Pfam" id="PF00076"/>
    </source>
</evidence>
<feature type="region of interest" description="Disordered" evidence="1">
    <location>
        <begin position="141"/>
        <end position="204"/>
    </location>
</feature>
<organism evidence="3 4">
    <name type="scientific">Steinernema glaseri</name>
    <dbReference type="NCBI Taxonomy" id="37863"/>
    <lineage>
        <taxon>Eukaryota</taxon>
        <taxon>Metazoa</taxon>
        <taxon>Ecdysozoa</taxon>
        <taxon>Nematoda</taxon>
        <taxon>Chromadorea</taxon>
        <taxon>Rhabditida</taxon>
        <taxon>Tylenchina</taxon>
        <taxon>Panagrolaimomorpha</taxon>
        <taxon>Strongyloidoidea</taxon>
        <taxon>Steinernematidae</taxon>
        <taxon>Steinernema</taxon>
    </lineage>
</organism>
<name>A0A1I7YQ78_9BILA</name>
<sequence>MSLHDLSKEISEHLDAIDVLSELRPIPKIIQLHFKEIKEYFEQYVETNDECRRLCDELKEVKERQERTIEELRKAGEHLAVELASKEQVVRKLRKSADNLTSELASKEETIADLEEKCANYAKEATKLGMEREEYRQRCDELSEAKDHDQQTIDRLTEESKRLTSELASKERTIEELERRNVRTEESETTATPAASEEVATSRSNGISANSGAELYVCNLHPDVTEAQLFEKFSSIGPVSSIEICRGLLTDAYIHFRSPDDGMLEVAGKG</sequence>
<protein>
    <submittedName>
        <fullName evidence="4">RRM domain-containing protein</fullName>
    </submittedName>
</protein>
<accession>A0A1I7YQ78</accession>
<dbReference type="WBParaSite" id="L893_g18704.t1">
    <property type="protein sequence ID" value="L893_g18704.t1"/>
    <property type="gene ID" value="L893_g18704"/>
</dbReference>
<feature type="compositionally biased region" description="Low complexity" evidence="1">
    <location>
        <begin position="189"/>
        <end position="202"/>
    </location>
</feature>
<dbReference type="InterPro" id="IPR035979">
    <property type="entry name" value="RBD_domain_sf"/>
</dbReference>
<dbReference type="SUPFAM" id="SSF54928">
    <property type="entry name" value="RNA-binding domain, RBD"/>
    <property type="match status" value="1"/>
</dbReference>
<dbReference type="Gene3D" id="3.30.70.330">
    <property type="match status" value="1"/>
</dbReference>
<proteinExistence type="predicted"/>
<reference evidence="4" key="1">
    <citation type="submission" date="2016-11" db="UniProtKB">
        <authorList>
            <consortium name="WormBaseParasite"/>
        </authorList>
    </citation>
    <scope>IDENTIFICATION</scope>
</reference>
<dbReference type="Proteomes" id="UP000095287">
    <property type="component" value="Unplaced"/>
</dbReference>
<dbReference type="InterPro" id="IPR000504">
    <property type="entry name" value="RRM_dom"/>
</dbReference>
<evidence type="ECO:0000313" key="3">
    <source>
        <dbReference type="Proteomes" id="UP000095287"/>
    </source>
</evidence>
<evidence type="ECO:0000313" key="4">
    <source>
        <dbReference type="WBParaSite" id="L893_g18704.t1"/>
    </source>
</evidence>